<proteinExistence type="predicted"/>
<accession>A0A6J1L7V6</accession>
<dbReference type="Proteomes" id="UP000504608">
    <property type="component" value="Unplaced"/>
</dbReference>
<organism evidence="2 3">
    <name type="scientific">Cucurbita maxima</name>
    <name type="common">Pumpkin</name>
    <name type="synonym">Winter squash</name>
    <dbReference type="NCBI Taxonomy" id="3661"/>
    <lineage>
        <taxon>Eukaryota</taxon>
        <taxon>Viridiplantae</taxon>
        <taxon>Streptophyta</taxon>
        <taxon>Embryophyta</taxon>
        <taxon>Tracheophyta</taxon>
        <taxon>Spermatophyta</taxon>
        <taxon>Magnoliopsida</taxon>
        <taxon>eudicotyledons</taxon>
        <taxon>Gunneridae</taxon>
        <taxon>Pentapetalae</taxon>
        <taxon>rosids</taxon>
        <taxon>fabids</taxon>
        <taxon>Cucurbitales</taxon>
        <taxon>Cucurbitaceae</taxon>
        <taxon>Cucurbiteae</taxon>
        <taxon>Cucurbita</taxon>
    </lineage>
</organism>
<reference evidence="3" key="1">
    <citation type="submission" date="2025-08" db="UniProtKB">
        <authorList>
            <consortium name="RefSeq"/>
        </authorList>
    </citation>
    <scope>IDENTIFICATION</scope>
    <source>
        <tissue evidence="3">Young leaves</tissue>
    </source>
</reference>
<dbReference type="InterPro" id="IPR012442">
    <property type="entry name" value="DUF1645_plant"/>
</dbReference>
<protein>
    <submittedName>
        <fullName evidence="3">Uncharacterized protein LOC111499980 isoform X1</fullName>
    </submittedName>
</protein>
<evidence type="ECO:0000313" key="3">
    <source>
        <dbReference type="RefSeq" id="XP_023007513.1"/>
    </source>
</evidence>
<dbReference type="RefSeq" id="XP_023007513.1">
    <property type="nucleotide sequence ID" value="XM_023151745.1"/>
</dbReference>
<dbReference type="Pfam" id="PF07816">
    <property type="entry name" value="DUF1645"/>
    <property type="match status" value="1"/>
</dbReference>
<dbReference type="PANTHER" id="PTHR33095:SF14">
    <property type="entry name" value="AR781"/>
    <property type="match status" value="1"/>
</dbReference>
<keyword evidence="2" id="KW-1185">Reference proteome</keyword>
<gene>
    <name evidence="3" type="primary">LOC111499980</name>
</gene>
<sequence length="291" mass="31572">MEVVVRVPPAADIFNIGGSPCSSHYLSAPTSPSHAFNFFSFDDDDVPIGSPSAVPFGWEEKPGIPKSPKSSGTDQDFEFDFTSQSFSKASLSADELFDGGKIKPLKLPPGFQYFIQSKMWSPRPPRKAESSIDDPFEAALMKETAPDGGTTDQISYISSQTALDGDDGGSLAAAAVKSKSAISFSKANKRWRLRDLLFRSASEGRSTAKADKLRSTYVVISENMDNDVKISSFRSADGGDSRFHSTAANRTVSEELMMTKKRLLPIKPGFLGRFCGLTGPVCRRFPGELGR</sequence>
<dbReference type="KEGG" id="cmax:111499980"/>
<dbReference type="PANTHER" id="PTHR33095">
    <property type="entry name" value="OS07G0619500 PROTEIN"/>
    <property type="match status" value="1"/>
</dbReference>
<name>A0A6J1L7V6_CUCMA</name>
<dbReference type="OrthoDB" id="667051at2759"/>
<evidence type="ECO:0000313" key="2">
    <source>
        <dbReference type="Proteomes" id="UP000504608"/>
    </source>
</evidence>
<dbReference type="AlphaFoldDB" id="A0A6J1L7V6"/>
<feature type="region of interest" description="Disordered" evidence="1">
    <location>
        <begin position="54"/>
        <end position="75"/>
    </location>
</feature>
<dbReference type="GeneID" id="111499980"/>
<evidence type="ECO:0000256" key="1">
    <source>
        <dbReference type="SAM" id="MobiDB-lite"/>
    </source>
</evidence>